<evidence type="ECO:0000313" key="2">
    <source>
        <dbReference type="EMBL" id="GBO99999.1"/>
    </source>
</evidence>
<sequence length="115" mass="13300">MLISDAGRRTLECSSFPAQTRGDIVMKISRIIPLHYNFWRAARSRPPHRFARPSVNRWTLTLKPWKETPGIRKRGKPTTRRYIEYSMRGSEQNTTVPVGDHGSSGLDTWDDTSER</sequence>
<accession>A0A4C1SFW4</accession>
<reference evidence="2 3" key="1">
    <citation type="journal article" date="2019" name="Commun. Biol.">
        <title>The bagworm genome reveals a unique fibroin gene that provides high tensile strength.</title>
        <authorList>
            <person name="Kono N."/>
            <person name="Nakamura H."/>
            <person name="Ohtoshi R."/>
            <person name="Tomita M."/>
            <person name="Numata K."/>
            <person name="Arakawa K."/>
        </authorList>
    </citation>
    <scope>NUCLEOTIDE SEQUENCE [LARGE SCALE GENOMIC DNA]</scope>
</reference>
<name>A0A4C1SFW4_EUMVA</name>
<evidence type="ECO:0000256" key="1">
    <source>
        <dbReference type="SAM" id="MobiDB-lite"/>
    </source>
</evidence>
<comment type="caution">
    <text evidence="2">The sequence shown here is derived from an EMBL/GenBank/DDBJ whole genome shotgun (WGS) entry which is preliminary data.</text>
</comment>
<dbReference type="EMBL" id="BGZK01000004">
    <property type="protein sequence ID" value="GBO99999.1"/>
    <property type="molecule type" value="Genomic_DNA"/>
</dbReference>
<feature type="region of interest" description="Disordered" evidence="1">
    <location>
        <begin position="88"/>
        <end position="115"/>
    </location>
</feature>
<keyword evidence="3" id="KW-1185">Reference proteome</keyword>
<evidence type="ECO:0000313" key="3">
    <source>
        <dbReference type="Proteomes" id="UP000299102"/>
    </source>
</evidence>
<dbReference type="AlphaFoldDB" id="A0A4C1SFW4"/>
<protein>
    <submittedName>
        <fullName evidence="2">Uncharacterized protein</fullName>
    </submittedName>
</protein>
<organism evidence="2 3">
    <name type="scientific">Eumeta variegata</name>
    <name type="common">Bagworm moth</name>
    <name type="synonym">Eumeta japonica</name>
    <dbReference type="NCBI Taxonomy" id="151549"/>
    <lineage>
        <taxon>Eukaryota</taxon>
        <taxon>Metazoa</taxon>
        <taxon>Ecdysozoa</taxon>
        <taxon>Arthropoda</taxon>
        <taxon>Hexapoda</taxon>
        <taxon>Insecta</taxon>
        <taxon>Pterygota</taxon>
        <taxon>Neoptera</taxon>
        <taxon>Endopterygota</taxon>
        <taxon>Lepidoptera</taxon>
        <taxon>Glossata</taxon>
        <taxon>Ditrysia</taxon>
        <taxon>Tineoidea</taxon>
        <taxon>Psychidae</taxon>
        <taxon>Oiketicinae</taxon>
        <taxon>Eumeta</taxon>
    </lineage>
</organism>
<gene>
    <name evidence="2" type="ORF">EVAR_74342_1</name>
</gene>
<proteinExistence type="predicted"/>
<dbReference type="Proteomes" id="UP000299102">
    <property type="component" value="Unassembled WGS sequence"/>
</dbReference>